<dbReference type="SMART" id="SM00953">
    <property type="entry name" value="RES"/>
    <property type="match status" value="1"/>
</dbReference>
<dbReference type="Proteomes" id="UP000193083">
    <property type="component" value="Unassembled WGS sequence"/>
</dbReference>
<dbReference type="AlphaFoldDB" id="A0A1X7MR68"/>
<proteinExistence type="predicted"/>
<dbReference type="OrthoDB" id="648213at2"/>
<dbReference type="RefSeq" id="WP_085462612.1">
    <property type="nucleotide sequence ID" value="NZ_FXBL01000003.1"/>
</dbReference>
<reference evidence="2 3" key="1">
    <citation type="submission" date="2017-04" db="EMBL/GenBank/DDBJ databases">
        <authorList>
            <person name="Afonso C.L."/>
            <person name="Miller P.J."/>
            <person name="Scott M.A."/>
            <person name="Spackman E."/>
            <person name="Goraichik I."/>
            <person name="Dimitrov K.M."/>
            <person name="Suarez D.L."/>
            <person name="Swayne D.E."/>
        </authorList>
    </citation>
    <scope>NUCLEOTIDE SEQUENCE [LARGE SCALE GENOMIC DNA]</scope>
    <source>
        <strain evidence="2 3">B5P</strain>
    </source>
</reference>
<feature type="domain" description="RES" evidence="1">
    <location>
        <begin position="24"/>
        <end position="160"/>
    </location>
</feature>
<keyword evidence="3" id="KW-1185">Reference proteome</keyword>
<dbReference type="EMBL" id="FXBL01000003">
    <property type="protein sequence ID" value="SMH26617.1"/>
    <property type="molecule type" value="Genomic_DNA"/>
</dbReference>
<protein>
    <submittedName>
        <fullName evidence="2">RES domain-containing protein</fullName>
    </submittedName>
</protein>
<dbReference type="InterPro" id="IPR014914">
    <property type="entry name" value="RES_dom"/>
</dbReference>
<evidence type="ECO:0000313" key="2">
    <source>
        <dbReference type="EMBL" id="SMH26617.1"/>
    </source>
</evidence>
<gene>
    <name evidence="2" type="ORF">SAMN02982922_0366</name>
</gene>
<evidence type="ECO:0000313" key="3">
    <source>
        <dbReference type="Proteomes" id="UP000193083"/>
    </source>
</evidence>
<name>A0A1X7MR68_9HYPH</name>
<dbReference type="Pfam" id="PF08808">
    <property type="entry name" value="RES"/>
    <property type="match status" value="1"/>
</dbReference>
<accession>A0A1X7MR68</accession>
<sequence length="174" mass="19143">MKIAGIGPDDIFHRYLTPKWAFLPTSGAGAAIDGGRFNRPGVEALYLSQAPRTALEEYKQGASISPPATLAAYKVTLAEVADLSHGFDPDVWDDPWSEWDCAWRRIARIDRKMPPSWKLADEVITAGLRGILFPSLRHAGGTNLVIFPANLVAGDAIEVHDPDHRLPRDQSSWT</sequence>
<organism evidence="2 3">
    <name type="scientific">Mesorhizobium australicum</name>
    <dbReference type="NCBI Taxonomy" id="536018"/>
    <lineage>
        <taxon>Bacteria</taxon>
        <taxon>Pseudomonadati</taxon>
        <taxon>Pseudomonadota</taxon>
        <taxon>Alphaproteobacteria</taxon>
        <taxon>Hyphomicrobiales</taxon>
        <taxon>Phyllobacteriaceae</taxon>
        <taxon>Mesorhizobium</taxon>
    </lineage>
</organism>
<evidence type="ECO:0000259" key="1">
    <source>
        <dbReference type="SMART" id="SM00953"/>
    </source>
</evidence>